<proteinExistence type="predicted"/>
<evidence type="ECO:0000313" key="2">
    <source>
        <dbReference type="EMBL" id="MBK6972017.1"/>
    </source>
</evidence>
<gene>
    <name evidence="2" type="ORF">IPH26_03285</name>
</gene>
<evidence type="ECO:0000256" key="1">
    <source>
        <dbReference type="SAM" id="SignalP"/>
    </source>
</evidence>
<feature type="signal peptide" evidence="1">
    <location>
        <begin position="1"/>
        <end position="27"/>
    </location>
</feature>
<dbReference type="Proteomes" id="UP000807785">
    <property type="component" value="Unassembled WGS sequence"/>
</dbReference>
<keyword evidence="1" id="KW-0732">Signal</keyword>
<accession>A0A9D7E6F1</accession>
<dbReference type="InterPro" id="IPR058248">
    <property type="entry name" value="Lxx211020-like"/>
</dbReference>
<dbReference type="InterPro" id="IPR036182">
    <property type="entry name" value="PCuAC_sf"/>
</dbReference>
<feature type="chain" id="PRO_5038855138" evidence="1">
    <location>
        <begin position="28"/>
        <end position="160"/>
    </location>
</feature>
<dbReference type="InterPro" id="IPR007410">
    <property type="entry name" value="LpqE-like"/>
</dbReference>
<dbReference type="Pfam" id="PF04314">
    <property type="entry name" value="PCuAC"/>
    <property type="match status" value="1"/>
</dbReference>
<dbReference type="Gene3D" id="2.60.40.1890">
    <property type="entry name" value="PCu(A)C copper chaperone"/>
    <property type="match status" value="1"/>
</dbReference>
<dbReference type="PANTHER" id="PTHR36302">
    <property type="entry name" value="BLR7088 PROTEIN"/>
    <property type="match status" value="1"/>
</dbReference>
<dbReference type="EMBL" id="JADJEV010000001">
    <property type="protein sequence ID" value="MBK6972017.1"/>
    <property type="molecule type" value="Genomic_DNA"/>
</dbReference>
<organism evidence="2 3">
    <name type="scientific">Candidatus Methylophosphatis roskildensis</name>
    <dbReference type="NCBI Taxonomy" id="2899263"/>
    <lineage>
        <taxon>Bacteria</taxon>
        <taxon>Pseudomonadati</taxon>
        <taxon>Pseudomonadota</taxon>
        <taxon>Betaproteobacteria</taxon>
        <taxon>Nitrosomonadales</taxon>
        <taxon>Sterolibacteriaceae</taxon>
        <taxon>Candidatus Methylophosphatis</taxon>
    </lineage>
</organism>
<evidence type="ECO:0000313" key="3">
    <source>
        <dbReference type="Proteomes" id="UP000807785"/>
    </source>
</evidence>
<protein>
    <submittedName>
        <fullName evidence="2">Copper chaperone PCu(A)C</fullName>
    </submittedName>
</protein>
<sequence length="160" mass="16987">MSYRSLLRAAGRLLPVAFVLLAQPLHAADVKVGDPWVRGTVKGQMATGAFMTITASEAAALVSATSPVAGVVEIHSMKMEDGVMKMRAIPRLDLPAGTPVALDPGGYHVMLMDLKQPLKTGEMVPITLKLEGKDKAVTTLEVKAEVRPLNAAAPAMEHKH</sequence>
<comment type="caution">
    <text evidence="2">The sequence shown here is derived from an EMBL/GenBank/DDBJ whole genome shotgun (WGS) entry which is preliminary data.</text>
</comment>
<dbReference type="AlphaFoldDB" id="A0A9D7E6F1"/>
<dbReference type="SUPFAM" id="SSF110087">
    <property type="entry name" value="DR1885-like metal-binding protein"/>
    <property type="match status" value="1"/>
</dbReference>
<reference evidence="2" key="1">
    <citation type="submission" date="2020-10" db="EMBL/GenBank/DDBJ databases">
        <title>Connecting structure to function with the recovery of over 1000 high-quality activated sludge metagenome-assembled genomes encoding full-length rRNA genes using long-read sequencing.</title>
        <authorList>
            <person name="Singleton C.M."/>
            <person name="Petriglieri F."/>
            <person name="Kristensen J.M."/>
            <person name="Kirkegaard R.H."/>
            <person name="Michaelsen T.Y."/>
            <person name="Andersen M.H."/>
            <person name="Karst S.M."/>
            <person name="Dueholm M.S."/>
            <person name="Nielsen P.H."/>
            <person name="Albertsen M."/>
        </authorList>
    </citation>
    <scope>NUCLEOTIDE SEQUENCE</scope>
    <source>
        <strain evidence="2">Bjer_18-Q3-R1-45_BAT3C.347</strain>
    </source>
</reference>
<dbReference type="PANTHER" id="PTHR36302:SF1">
    <property type="entry name" value="COPPER CHAPERONE PCU(A)C"/>
    <property type="match status" value="1"/>
</dbReference>
<name>A0A9D7E6F1_9PROT</name>